<reference evidence="7" key="1">
    <citation type="submission" date="2019-08" db="EMBL/GenBank/DDBJ databases">
        <title>The genome of the North American firefly Photinus pyralis.</title>
        <authorList>
            <consortium name="Photinus pyralis genome working group"/>
            <person name="Fallon T.R."/>
            <person name="Sander Lower S.E."/>
            <person name="Weng J.-K."/>
        </authorList>
    </citation>
    <scope>NUCLEOTIDE SEQUENCE</scope>
    <source>
        <strain evidence="7">TRF0915ILg1</strain>
        <tissue evidence="7">Whole body</tissue>
    </source>
</reference>
<protein>
    <recommendedName>
        <fullName evidence="9">Gustatory receptor</fullName>
    </recommendedName>
</protein>
<evidence type="ECO:0000256" key="4">
    <source>
        <dbReference type="ARBA" id="ARBA00022989"/>
    </source>
</evidence>
<dbReference type="Pfam" id="PF08395">
    <property type="entry name" value="7tm_7"/>
    <property type="match status" value="1"/>
</dbReference>
<evidence type="ECO:0000313" key="7">
    <source>
        <dbReference type="EMBL" id="KAF2896431.1"/>
    </source>
</evidence>
<evidence type="ECO:0000313" key="8">
    <source>
        <dbReference type="Proteomes" id="UP000801492"/>
    </source>
</evidence>
<keyword evidence="4 6" id="KW-1133">Transmembrane helix</keyword>
<feature type="non-terminal residue" evidence="7">
    <location>
        <position position="140"/>
    </location>
</feature>
<dbReference type="GO" id="GO:0005886">
    <property type="term" value="C:plasma membrane"/>
    <property type="evidence" value="ECO:0007669"/>
    <property type="project" value="UniProtKB-SubCell"/>
</dbReference>
<keyword evidence="5 6" id="KW-0472">Membrane</keyword>
<keyword evidence="3 6" id="KW-0812">Transmembrane</keyword>
<sequence length="140" mass="16373">KSIVTLKRVYLDLINALEFLNELLNITSLLEIVSIFFQLIEASYLFIIPLTMKKVDLIIMIPKFLLLSIHLSRILVITEPWYSCIQKVEITKGHVCRLLSMNINENYRKEIRDFAVILGLREFQFSVCGMFTVDRILFTT</sequence>
<keyword evidence="2" id="KW-1003">Cell membrane</keyword>
<evidence type="ECO:0000256" key="5">
    <source>
        <dbReference type="ARBA" id="ARBA00023136"/>
    </source>
</evidence>
<feature type="transmembrane region" description="Helical" evidence="6">
    <location>
        <begin position="32"/>
        <end position="52"/>
    </location>
</feature>
<evidence type="ECO:0000256" key="1">
    <source>
        <dbReference type="ARBA" id="ARBA00004651"/>
    </source>
</evidence>
<dbReference type="GO" id="GO:0050909">
    <property type="term" value="P:sensory perception of taste"/>
    <property type="evidence" value="ECO:0007669"/>
    <property type="project" value="InterPro"/>
</dbReference>
<dbReference type="Proteomes" id="UP000801492">
    <property type="component" value="Unassembled WGS sequence"/>
</dbReference>
<comment type="subcellular location">
    <subcellularLocation>
        <location evidence="1">Cell membrane</location>
        <topology evidence="1">Multi-pass membrane protein</topology>
    </subcellularLocation>
</comment>
<feature type="non-terminal residue" evidence="7">
    <location>
        <position position="1"/>
    </location>
</feature>
<dbReference type="AlphaFoldDB" id="A0A8K0GES2"/>
<dbReference type="OrthoDB" id="10611823at2759"/>
<feature type="transmembrane region" description="Helical" evidence="6">
    <location>
        <begin position="64"/>
        <end position="82"/>
    </location>
</feature>
<evidence type="ECO:0000256" key="3">
    <source>
        <dbReference type="ARBA" id="ARBA00022692"/>
    </source>
</evidence>
<name>A0A8K0GES2_IGNLU</name>
<evidence type="ECO:0000256" key="6">
    <source>
        <dbReference type="SAM" id="Phobius"/>
    </source>
</evidence>
<accession>A0A8K0GES2</accession>
<comment type="caution">
    <text evidence="7">The sequence shown here is derived from an EMBL/GenBank/DDBJ whole genome shotgun (WGS) entry which is preliminary data.</text>
</comment>
<evidence type="ECO:0000256" key="2">
    <source>
        <dbReference type="ARBA" id="ARBA00022475"/>
    </source>
</evidence>
<gene>
    <name evidence="7" type="ORF">ILUMI_09747</name>
</gene>
<proteinExistence type="predicted"/>
<keyword evidence="8" id="KW-1185">Reference proteome</keyword>
<dbReference type="EMBL" id="VTPC01005130">
    <property type="protein sequence ID" value="KAF2896431.1"/>
    <property type="molecule type" value="Genomic_DNA"/>
</dbReference>
<evidence type="ECO:0008006" key="9">
    <source>
        <dbReference type="Google" id="ProtNLM"/>
    </source>
</evidence>
<dbReference type="InterPro" id="IPR013604">
    <property type="entry name" value="7TM_chemorcpt"/>
</dbReference>
<organism evidence="7 8">
    <name type="scientific">Ignelater luminosus</name>
    <name type="common">Cucubano</name>
    <name type="synonym">Pyrophorus luminosus</name>
    <dbReference type="NCBI Taxonomy" id="2038154"/>
    <lineage>
        <taxon>Eukaryota</taxon>
        <taxon>Metazoa</taxon>
        <taxon>Ecdysozoa</taxon>
        <taxon>Arthropoda</taxon>
        <taxon>Hexapoda</taxon>
        <taxon>Insecta</taxon>
        <taxon>Pterygota</taxon>
        <taxon>Neoptera</taxon>
        <taxon>Endopterygota</taxon>
        <taxon>Coleoptera</taxon>
        <taxon>Polyphaga</taxon>
        <taxon>Elateriformia</taxon>
        <taxon>Elateroidea</taxon>
        <taxon>Elateridae</taxon>
        <taxon>Agrypninae</taxon>
        <taxon>Pyrophorini</taxon>
        <taxon>Ignelater</taxon>
    </lineage>
</organism>